<dbReference type="GO" id="GO:0016042">
    <property type="term" value="P:lipid catabolic process"/>
    <property type="evidence" value="ECO:0007669"/>
    <property type="project" value="UniProtKB-UniRule"/>
</dbReference>
<evidence type="ECO:0000256" key="1">
    <source>
        <dbReference type="ARBA" id="ARBA00006104"/>
    </source>
</evidence>
<accession>A0A507FHI7</accession>
<evidence type="ECO:0000313" key="9">
    <source>
        <dbReference type="EMBL" id="TPX75662.1"/>
    </source>
</evidence>
<feature type="region of interest" description="Disordered" evidence="6">
    <location>
        <begin position="96"/>
        <end position="117"/>
    </location>
</feature>
<feature type="region of interest" description="Disordered" evidence="6">
    <location>
        <begin position="40"/>
        <end position="70"/>
    </location>
</feature>
<dbReference type="Gene3D" id="3.40.1090.10">
    <property type="entry name" value="Cytosolic phospholipase A2 catalytic domain"/>
    <property type="match status" value="1"/>
</dbReference>
<keyword evidence="7" id="KW-0472">Membrane</keyword>
<dbReference type="PANTHER" id="PTHR14226">
    <property type="entry name" value="NEUROPATHY TARGET ESTERASE/SWISS CHEESE D.MELANOGASTER"/>
    <property type="match status" value="1"/>
</dbReference>
<dbReference type="SUPFAM" id="SSF52151">
    <property type="entry name" value="FabD/lysophospholipase-like"/>
    <property type="match status" value="1"/>
</dbReference>
<gene>
    <name evidence="9" type="ORF">CcCBS67573_g03071</name>
</gene>
<comment type="caution">
    <text evidence="5">Lacks conserved residue(s) required for the propagation of feature annotation.</text>
</comment>
<evidence type="ECO:0000256" key="2">
    <source>
        <dbReference type="ARBA" id="ARBA00022801"/>
    </source>
</evidence>
<keyword evidence="2 5" id="KW-0378">Hydrolase</keyword>
<keyword evidence="10" id="KW-1185">Reference proteome</keyword>
<dbReference type="PANTHER" id="PTHR14226:SF66">
    <property type="entry name" value="TRIACYLGLYCEROL LIPASE PTL2"/>
    <property type="match status" value="1"/>
</dbReference>
<dbReference type="AlphaFoldDB" id="A0A507FHI7"/>
<dbReference type="GO" id="GO:0004806">
    <property type="term" value="F:triacylglycerol lipase activity"/>
    <property type="evidence" value="ECO:0007669"/>
    <property type="project" value="InterPro"/>
</dbReference>
<evidence type="ECO:0000256" key="7">
    <source>
        <dbReference type="SAM" id="Phobius"/>
    </source>
</evidence>
<dbReference type="EMBL" id="QEAP01000073">
    <property type="protein sequence ID" value="TPX75662.1"/>
    <property type="molecule type" value="Genomic_DNA"/>
</dbReference>
<keyword evidence="7" id="KW-0812">Transmembrane</keyword>
<dbReference type="InterPro" id="IPR002641">
    <property type="entry name" value="PNPLA_dom"/>
</dbReference>
<feature type="short sequence motif" description="GXSXG" evidence="5">
    <location>
        <begin position="331"/>
        <end position="335"/>
    </location>
</feature>
<dbReference type="Pfam" id="PF01734">
    <property type="entry name" value="Patatin"/>
    <property type="match status" value="1"/>
</dbReference>
<feature type="domain" description="PNPLA" evidence="8">
    <location>
        <begin position="300"/>
        <end position="473"/>
    </location>
</feature>
<evidence type="ECO:0000256" key="3">
    <source>
        <dbReference type="ARBA" id="ARBA00022963"/>
    </source>
</evidence>
<keyword evidence="3 5" id="KW-0442">Lipid degradation</keyword>
<proteinExistence type="inferred from homology"/>
<dbReference type="Pfam" id="PF11815">
    <property type="entry name" value="DUF3336"/>
    <property type="match status" value="1"/>
</dbReference>
<evidence type="ECO:0000259" key="8">
    <source>
        <dbReference type="PROSITE" id="PS51635"/>
    </source>
</evidence>
<feature type="transmembrane region" description="Helical" evidence="7">
    <location>
        <begin position="133"/>
        <end position="160"/>
    </location>
</feature>
<dbReference type="GO" id="GO:0006641">
    <property type="term" value="P:triglyceride metabolic process"/>
    <property type="evidence" value="ECO:0007669"/>
    <property type="project" value="UniProtKB-ARBA"/>
</dbReference>
<keyword evidence="4 5" id="KW-0443">Lipid metabolism</keyword>
<feature type="active site" description="Proton acceptor" evidence="5">
    <location>
        <position position="460"/>
    </location>
</feature>
<reference evidence="9 10" key="1">
    <citation type="journal article" date="2019" name="Sci. Rep.">
        <title>Comparative genomics of chytrid fungi reveal insights into the obligate biotrophic and pathogenic lifestyle of Synchytrium endobioticum.</title>
        <authorList>
            <person name="van de Vossenberg B.T.L.H."/>
            <person name="Warris S."/>
            <person name="Nguyen H.D.T."/>
            <person name="van Gent-Pelzer M.P.E."/>
            <person name="Joly D.L."/>
            <person name="van de Geest H.C."/>
            <person name="Bonants P.J.M."/>
            <person name="Smith D.S."/>
            <person name="Levesque C.A."/>
            <person name="van der Lee T.A.J."/>
        </authorList>
    </citation>
    <scope>NUCLEOTIDE SEQUENCE [LARGE SCALE GENOMIC DNA]</scope>
    <source>
        <strain evidence="9 10">CBS 675.73</strain>
    </source>
</reference>
<name>A0A507FHI7_9FUNG</name>
<dbReference type="InterPro" id="IPR016035">
    <property type="entry name" value="Acyl_Trfase/lysoPLipase"/>
</dbReference>
<feature type="active site" description="Nucleophile" evidence="5">
    <location>
        <position position="333"/>
    </location>
</feature>
<evidence type="ECO:0000256" key="5">
    <source>
        <dbReference type="PROSITE-ProRule" id="PRU01161"/>
    </source>
</evidence>
<dbReference type="OrthoDB" id="15478at2759"/>
<comment type="similarity">
    <text evidence="1">Belongs to the PLPL family.</text>
</comment>
<dbReference type="PROSITE" id="PS51635">
    <property type="entry name" value="PNPLA"/>
    <property type="match status" value="1"/>
</dbReference>
<evidence type="ECO:0000313" key="10">
    <source>
        <dbReference type="Proteomes" id="UP000320333"/>
    </source>
</evidence>
<keyword evidence="7" id="KW-1133">Transmembrane helix</keyword>
<dbReference type="STRING" id="246404.A0A507FHI7"/>
<sequence>MARRHHVGSKQDLALPTTSTATATPGILCSAGNAGRSVLFDDTSESDSSDSNAHHSSTQQQTIRRSSSSSQLALRAHGTLARGRISLCVDAEPDQFKVPPRRRKTRQNAQKEASSSPSRLDSRFSLFFQILRYPLLILILLVILLDLIALSLVRLIVALYEVAVLWQGPQRSLWDTLSLSSSYQEWVERATKLDNYFKHDKWRIEDDNQQLYSSAMIRKTTRRLRLARTAERDAFEVMKHLTHACKKNHGGCMNEGLYTNSYVGTKVDVEQFFAEVELCIKFVSETYTVTSEEKSARSALSLSGGGSITYYHMGVLKALFEQNLLPDVISGTSGGSLLAAIICSRTDQELIDDRIFDPEVMAKQRIFIWHKDGFDGVGHLTKGHMTFLEAYRKSGRVLCTSVTPDEANSATPSKAPDVIISSAVCASCALPWVLPSTKLMCKTASGDFVPYKGSGKRWRDGSIRADVPDLSMLNVTFHIVSQVNPHVTVFFYESQGSAGCPTPHRGGRGWRGGFLASSLIHMIDLDLKKWLRLCKDLHLLPPIGETDVSSVFLQQFEGAVTVLPAKSNILADCMYILEDPTVARLEQYVKQGELKTWPKLGMIRHKVRIEKMIKKARMDALPLKEVMKEANGTRNGANVRRHSTTDDHVTDFFEDL</sequence>
<evidence type="ECO:0000256" key="4">
    <source>
        <dbReference type="ARBA" id="ARBA00023098"/>
    </source>
</evidence>
<comment type="caution">
    <text evidence="9">The sequence shown here is derived from an EMBL/GenBank/DDBJ whole genome shotgun (WGS) entry which is preliminary data.</text>
</comment>
<organism evidence="9 10">
    <name type="scientific">Chytriomyces confervae</name>
    <dbReference type="NCBI Taxonomy" id="246404"/>
    <lineage>
        <taxon>Eukaryota</taxon>
        <taxon>Fungi</taxon>
        <taxon>Fungi incertae sedis</taxon>
        <taxon>Chytridiomycota</taxon>
        <taxon>Chytridiomycota incertae sedis</taxon>
        <taxon>Chytridiomycetes</taxon>
        <taxon>Chytridiales</taxon>
        <taxon>Chytriomycetaceae</taxon>
        <taxon>Chytriomyces</taxon>
    </lineage>
</organism>
<dbReference type="Proteomes" id="UP000320333">
    <property type="component" value="Unassembled WGS sequence"/>
</dbReference>
<dbReference type="InterPro" id="IPR021771">
    <property type="entry name" value="Triacylglycerol_lipase_N"/>
</dbReference>
<feature type="compositionally biased region" description="Low complexity" evidence="6">
    <location>
        <begin position="49"/>
        <end position="70"/>
    </location>
</feature>
<evidence type="ECO:0000256" key="6">
    <source>
        <dbReference type="SAM" id="MobiDB-lite"/>
    </source>
</evidence>
<dbReference type="InterPro" id="IPR050301">
    <property type="entry name" value="NTE"/>
</dbReference>
<protein>
    <recommendedName>
        <fullName evidence="8">PNPLA domain-containing protein</fullName>
    </recommendedName>
</protein>